<comment type="cofactor">
    <cofactor evidence="8">
        <name>dipyrromethane</name>
        <dbReference type="ChEBI" id="CHEBI:60342"/>
    </cofactor>
    <text evidence="8">Binds 1 dipyrromethane group covalently.</text>
</comment>
<evidence type="ECO:0000256" key="8">
    <source>
        <dbReference type="HAMAP-Rule" id="MF_00260"/>
    </source>
</evidence>
<comment type="subunit">
    <text evidence="4 8">Monomer.</text>
</comment>
<dbReference type="PIRSF" id="PIRSF001438">
    <property type="entry name" value="4pyrrol_synth_OHMeBilane_synth"/>
    <property type="match status" value="1"/>
</dbReference>
<evidence type="ECO:0000313" key="11">
    <source>
        <dbReference type="EMBL" id="HGY55919.1"/>
    </source>
</evidence>
<feature type="modified residue" description="S-(dipyrrolylmethanemethyl)cysteine" evidence="8">
    <location>
        <position position="240"/>
    </location>
</feature>
<dbReference type="NCBIfam" id="TIGR00212">
    <property type="entry name" value="hemC"/>
    <property type="match status" value="1"/>
</dbReference>
<dbReference type="FunFam" id="3.40.190.10:FF:000005">
    <property type="entry name" value="Porphobilinogen deaminase"/>
    <property type="match status" value="1"/>
</dbReference>
<reference evidence="11" key="1">
    <citation type="journal article" date="2020" name="mSystems">
        <title>Genome- and Community-Level Interaction Insights into Carbon Utilization and Element Cycling Functions of Hydrothermarchaeota in Hydrothermal Sediment.</title>
        <authorList>
            <person name="Zhou Z."/>
            <person name="Liu Y."/>
            <person name="Xu W."/>
            <person name="Pan J."/>
            <person name="Luo Z.H."/>
            <person name="Li M."/>
        </authorList>
    </citation>
    <scope>NUCLEOTIDE SEQUENCE [LARGE SCALE GENOMIC DNA]</scope>
    <source>
        <strain evidence="11">HyVt-577</strain>
    </source>
</reference>
<evidence type="ECO:0000256" key="4">
    <source>
        <dbReference type="ARBA" id="ARBA00011245"/>
    </source>
</evidence>
<dbReference type="FunFam" id="3.40.190.10:FF:000086">
    <property type="entry name" value="Probable porphobilinogen deaminase"/>
    <property type="match status" value="1"/>
</dbReference>
<evidence type="ECO:0000259" key="10">
    <source>
        <dbReference type="Pfam" id="PF03900"/>
    </source>
</evidence>
<dbReference type="Proteomes" id="UP000885779">
    <property type="component" value="Unassembled WGS sequence"/>
</dbReference>
<dbReference type="GO" id="GO:0004418">
    <property type="term" value="F:hydroxymethylbilane synthase activity"/>
    <property type="evidence" value="ECO:0007669"/>
    <property type="project" value="UniProtKB-UniRule"/>
</dbReference>
<feature type="domain" description="Porphobilinogen deaminase N-terminal" evidence="9">
    <location>
        <begin position="4"/>
        <end position="211"/>
    </location>
</feature>
<dbReference type="AlphaFoldDB" id="A0A7V4U101"/>
<dbReference type="GO" id="GO:0006782">
    <property type="term" value="P:protoporphyrinogen IX biosynthetic process"/>
    <property type="evidence" value="ECO:0007669"/>
    <property type="project" value="UniProtKB-UniRule"/>
</dbReference>
<dbReference type="Pfam" id="PF01379">
    <property type="entry name" value="Porphobil_deam"/>
    <property type="match status" value="1"/>
</dbReference>
<comment type="catalytic activity">
    <reaction evidence="7 8">
        <text>4 porphobilinogen + H2O = hydroxymethylbilane + 4 NH4(+)</text>
        <dbReference type="Rhea" id="RHEA:13185"/>
        <dbReference type="ChEBI" id="CHEBI:15377"/>
        <dbReference type="ChEBI" id="CHEBI:28938"/>
        <dbReference type="ChEBI" id="CHEBI:57845"/>
        <dbReference type="ChEBI" id="CHEBI:58126"/>
        <dbReference type="EC" id="2.5.1.61"/>
    </reaction>
</comment>
<comment type="function">
    <text evidence="1 8">Tetrapolymerization of the monopyrrole PBG into the hydroxymethylbilane pre-uroporphyrinogen in several discrete steps.</text>
</comment>
<comment type="miscellaneous">
    <text evidence="8">The porphobilinogen subunits are added to the dipyrromethane group.</text>
</comment>
<dbReference type="InterPro" id="IPR022417">
    <property type="entry name" value="Porphobilin_deaminase_N"/>
</dbReference>
<evidence type="ECO:0000256" key="3">
    <source>
        <dbReference type="ARBA" id="ARBA00005638"/>
    </source>
</evidence>
<proteinExistence type="inferred from homology"/>
<dbReference type="HAMAP" id="MF_00260">
    <property type="entry name" value="Porphobil_deam"/>
    <property type="match status" value="1"/>
</dbReference>
<dbReference type="SUPFAM" id="SSF54782">
    <property type="entry name" value="Porphobilinogen deaminase (hydroxymethylbilane synthase), C-terminal domain"/>
    <property type="match status" value="1"/>
</dbReference>
<dbReference type="PANTHER" id="PTHR11557:SF0">
    <property type="entry name" value="PORPHOBILINOGEN DEAMINASE"/>
    <property type="match status" value="1"/>
</dbReference>
<comment type="pathway">
    <text evidence="2">Porphyrin-containing compound metabolism; protoporphyrin-IX biosynthesis; coproporphyrinogen-III from 5-aminolevulinate: step 2/4.</text>
</comment>
<dbReference type="Gene3D" id="3.40.190.10">
    <property type="entry name" value="Periplasmic binding protein-like II"/>
    <property type="match status" value="2"/>
</dbReference>
<dbReference type="Gene3D" id="3.30.160.40">
    <property type="entry name" value="Porphobilinogen deaminase, C-terminal domain"/>
    <property type="match status" value="1"/>
</dbReference>
<evidence type="ECO:0000256" key="2">
    <source>
        <dbReference type="ARBA" id="ARBA00004735"/>
    </source>
</evidence>
<keyword evidence="5 8" id="KW-0808">Transferase</keyword>
<gene>
    <name evidence="8 11" type="primary">hemC</name>
    <name evidence="11" type="ORF">ENK44_09465</name>
</gene>
<sequence>MDKIIVGTRGSKLALWQAEYVERMLTAANPNVHIERKIIKTEGDRDQKTSLTRIGGQGVFTKTIEEALLNGSIDIAVHSLKDLPSQMADGLALAAVPERAEVEDVLVTKDGSAFANLPEGATVATGSIRRRSQLLSLRPDIAITDLRGNIDTRLKKLYNENLDAIVMAKAALVRLGLTNVLYYTFSLDEMIPAVGQAAIGIQIRKDDKRIAHFVEILNDAETFHAVTAERAFLRELDSGCQFPVGAYGSIRQNRLHLKGFVGSEDGRTILTDEMEADTADAEAMGRELAGRFIARGARKILNQQ</sequence>
<keyword evidence="6 8" id="KW-0627">Porphyrin biosynthesis</keyword>
<evidence type="ECO:0000256" key="6">
    <source>
        <dbReference type="ARBA" id="ARBA00023244"/>
    </source>
</evidence>
<evidence type="ECO:0000256" key="1">
    <source>
        <dbReference type="ARBA" id="ARBA00002869"/>
    </source>
</evidence>
<protein>
    <recommendedName>
        <fullName evidence="8">Porphobilinogen deaminase</fullName>
        <shortName evidence="8">PBG</shortName>
        <ecNumber evidence="8">2.5.1.61</ecNumber>
    </recommendedName>
    <alternativeName>
        <fullName evidence="8">Hydroxymethylbilane synthase</fullName>
        <shortName evidence="8">HMBS</shortName>
    </alternativeName>
    <alternativeName>
        <fullName evidence="8">Pre-uroporphyrinogen synthase</fullName>
    </alternativeName>
</protein>
<evidence type="ECO:0000259" key="9">
    <source>
        <dbReference type="Pfam" id="PF01379"/>
    </source>
</evidence>
<dbReference type="InterPro" id="IPR036803">
    <property type="entry name" value="Porphobilinogen_deaminase_C_sf"/>
</dbReference>
<dbReference type="InterPro" id="IPR000860">
    <property type="entry name" value="HemC"/>
</dbReference>
<evidence type="ECO:0000256" key="7">
    <source>
        <dbReference type="ARBA" id="ARBA00048169"/>
    </source>
</evidence>
<dbReference type="Pfam" id="PF03900">
    <property type="entry name" value="Porphobil_deamC"/>
    <property type="match status" value="1"/>
</dbReference>
<dbReference type="SUPFAM" id="SSF53850">
    <property type="entry name" value="Periplasmic binding protein-like II"/>
    <property type="match status" value="1"/>
</dbReference>
<dbReference type="EC" id="2.5.1.61" evidence="8"/>
<dbReference type="GO" id="GO:0005737">
    <property type="term" value="C:cytoplasm"/>
    <property type="evidence" value="ECO:0007669"/>
    <property type="project" value="UniProtKB-UniRule"/>
</dbReference>
<comment type="similarity">
    <text evidence="3 8">Belongs to the HMBS family.</text>
</comment>
<accession>A0A7V4U101</accession>
<feature type="domain" description="Porphobilinogen deaminase C-terminal" evidence="10">
    <location>
        <begin position="224"/>
        <end position="292"/>
    </location>
</feature>
<dbReference type="EMBL" id="DRQG01000087">
    <property type="protein sequence ID" value="HGY55919.1"/>
    <property type="molecule type" value="Genomic_DNA"/>
</dbReference>
<dbReference type="PANTHER" id="PTHR11557">
    <property type="entry name" value="PORPHOBILINOGEN DEAMINASE"/>
    <property type="match status" value="1"/>
</dbReference>
<name>A0A7V4U101_CALAY</name>
<evidence type="ECO:0000256" key="5">
    <source>
        <dbReference type="ARBA" id="ARBA00022679"/>
    </source>
</evidence>
<comment type="caution">
    <text evidence="11">The sequence shown here is derived from an EMBL/GenBank/DDBJ whole genome shotgun (WGS) entry which is preliminary data.</text>
</comment>
<dbReference type="InterPro" id="IPR022418">
    <property type="entry name" value="Porphobilinogen_deaminase_C"/>
</dbReference>
<organism evidence="11">
    <name type="scientific">Caldithrix abyssi</name>
    <dbReference type="NCBI Taxonomy" id="187145"/>
    <lineage>
        <taxon>Bacteria</taxon>
        <taxon>Pseudomonadati</taxon>
        <taxon>Calditrichota</taxon>
        <taxon>Calditrichia</taxon>
        <taxon>Calditrichales</taxon>
        <taxon>Calditrichaceae</taxon>
        <taxon>Caldithrix</taxon>
    </lineage>
</organism>
<dbReference type="PRINTS" id="PR00151">
    <property type="entry name" value="PORPHBDMNASE"/>
</dbReference>